<name>X1AYP6_9ZZZZ</name>
<comment type="caution">
    <text evidence="1">The sequence shown here is derived from an EMBL/GenBank/DDBJ whole genome shotgun (WGS) entry which is preliminary data.</text>
</comment>
<protein>
    <submittedName>
        <fullName evidence="1">Uncharacterized protein</fullName>
    </submittedName>
</protein>
<feature type="non-terminal residue" evidence="1">
    <location>
        <position position="1"/>
    </location>
</feature>
<proteinExistence type="predicted"/>
<dbReference type="AlphaFoldDB" id="X1AYP6"/>
<reference evidence="1" key="1">
    <citation type="journal article" date="2014" name="Front. Microbiol.">
        <title>High frequency of phylogenetically diverse reductive dehalogenase-homologous genes in deep subseafloor sedimentary metagenomes.</title>
        <authorList>
            <person name="Kawai M."/>
            <person name="Futagami T."/>
            <person name="Toyoda A."/>
            <person name="Takaki Y."/>
            <person name="Nishi S."/>
            <person name="Hori S."/>
            <person name="Arai W."/>
            <person name="Tsubouchi T."/>
            <person name="Morono Y."/>
            <person name="Uchiyama I."/>
            <person name="Ito T."/>
            <person name="Fujiyama A."/>
            <person name="Inagaki F."/>
            <person name="Takami H."/>
        </authorList>
    </citation>
    <scope>NUCLEOTIDE SEQUENCE</scope>
    <source>
        <strain evidence="1">Expedition CK06-06</strain>
    </source>
</reference>
<accession>X1AYP6</accession>
<dbReference type="EMBL" id="BART01016933">
    <property type="protein sequence ID" value="GAG87905.1"/>
    <property type="molecule type" value="Genomic_DNA"/>
</dbReference>
<sequence>LQRKGFTFDAIHFLISQCGPGETLPAVLEAMEAKDAIEFQRVEQKSRMMPPDLDVTFTPDTFVSELTRLFPREAKAIEYFVAELTELVDEALGTPLKKPLYLMSTVEKILFGMKVFLHQRRVFKYQSKTTAQILNNCFIGNPKRQ</sequence>
<evidence type="ECO:0000313" key="1">
    <source>
        <dbReference type="EMBL" id="GAG87905.1"/>
    </source>
</evidence>
<organism evidence="1">
    <name type="scientific">marine sediment metagenome</name>
    <dbReference type="NCBI Taxonomy" id="412755"/>
    <lineage>
        <taxon>unclassified sequences</taxon>
        <taxon>metagenomes</taxon>
        <taxon>ecological metagenomes</taxon>
    </lineage>
</organism>
<gene>
    <name evidence="1" type="ORF">S01H4_32401</name>
</gene>